<sequence>MAPSLHGRTTRWISSTDRKKGRSSYGNVKNVLEYPAKRRGSWRSVGARPGGKTATGCGVGAAEVRLPSTEPGRERGKQMKSTRHGKLSILKSEPLRDFTVLSGTTRNTIKLT</sequence>
<reference evidence="2 3" key="1">
    <citation type="journal article" date="2023" name="Genes (Basel)">
        <title>Chromosome-Level Genome Assembly and Circadian Gene Repertoire of the Patagonia Blennie Eleginops maclovinus-The Closest Ancestral Proxy of Antarctic Cryonotothenioids.</title>
        <authorList>
            <person name="Cheng C.C."/>
            <person name="Rivera-Colon A.G."/>
            <person name="Minhas B.F."/>
            <person name="Wilson L."/>
            <person name="Rayamajhi N."/>
            <person name="Vargas-Chacoff L."/>
            <person name="Catchen J.M."/>
        </authorList>
    </citation>
    <scope>NUCLEOTIDE SEQUENCE [LARGE SCALE GENOMIC DNA]</scope>
    <source>
        <strain evidence="2">JMC-PN-2008</strain>
    </source>
</reference>
<dbReference type="EMBL" id="JAUZQC010000005">
    <property type="protein sequence ID" value="KAK5871509.1"/>
    <property type="molecule type" value="Genomic_DNA"/>
</dbReference>
<dbReference type="Proteomes" id="UP001346869">
    <property type="component" value="Unassembled WGS sequence"/>
</dbReference>
<evidence type="ECO:0000313" key="3">
    <source>
        <dbReference type="Proteomes" id="UP001346869"/>
    </source>
</evidence>
<reference evidence="2 3" key="2">
    <citation type="journal article" date="2023" name="Mol. Biol. Evol.">
        <title>Genomics of Secondarily Temperate Adaptation in the Only Non-Antarctic Icefish.</title>
        <authorList>
            <person name="Rivera-Colon A.G."/>
            <person name="Rayamajhi N."/>
            <person name="Minhas B.F."/>
            <person name="Madrigal G."/>
            <person name="Bilyk K.T."/>
            <person name="Yoon V."/>
            <person name="Hune M."/>
            <person name="Gregory S."/>
            <person name="Cheng C.H.C."/>
            <person name="Catchen J.M."/>
        </authorList>
    </citation>
    <scope>NUCLEOTIDE SEQUENCE [LARGE SCALE GENOMIC DNA]</scope>
    <source>
        <strain evidence="2">JMC-PN-2008</strain>
    </source>
</reference>
<gene>
    <name evidence="2" type="ORF">PBY51_004388</name>
</gene>
<proteinExistence type="predicted"/>
<feature type="region of interest" description="Disordered" evidence="1">
    <location>
        <begin position="66"/>
        <end position="85"/>
    </location>
</feature>
<evidence type="ECO:0000256" key="1">
    <source>
        <dbReference type="SAM" id="MobiDB-lite"/>
    </source>
</evidence>
<accession>A0AAN7Y2N1</accession>
<dbReference type="AlphaFoldDB" id="A0AAN7Y2N1"/>
<feature type="region of interest" description="Disordered" evidence="1">
    <location>
        <begin position="1"/>
        <end position="26"/>
    </location>
</feature>
<evidence type="ECO:0000313" key="2">
    <source>
        <dbReference type="EMBL" id="KAK5871509.1"/>
    </source>
</evidence>
<comment type="caution">
    <text evidence="2">The sequence shown here is derived from an EMBL/GenBank/DDBJ whole genome shotgun (WGS) entry which is preliminary data.</text>
</comment>
<protein>
    <submittedName>
        <fullName evidence="2">Uncharacterized protein</fullName>
    </submittedName>
</protein>
<name>A0AAN7Y2N1_ELEMC</name>
<organism evidence="2 3">
    <name type="scientific">Eleginops maclovinus</name>
    <name type="common">Patagonian blennie</name>
    <name type="synonym">Eleginus maclovinus</name>
    <dbReference type="NCBI Taxonomy" id="56733"/>
    <lineage>
        <taxon>Eukaryota</taxon>
        <taxon>Metazoa</taxon>
        <taxon>Chordata</taxon>
        <taxon>Craniata</taxon>
        <taxon>Vertebrata</taxon>
        <taxon>Euteleostomi</taxon>
        <taxon>Actinopterygii</taxon>
        <taxon>Neopterygii</taxon>
        <taxon>Teleostei</taxon>
        <taxon>Neoteleostei</taxon>
        <taxon>Acanthomorphata</taxon>
        <taxon>Eupercaria</taxon>
        <taxon>Perciformes</taxon>
        <taxon>Notothenioidei</taxon>
        <taxon>Eleginopidae</taxon>
        <taxon>Eleginops</taxon>
    </lineage>
</organism>
<keyword evidence="3" id="KW-1185">Reference proteome</keyword>